<dbReference type="eggNOG" id="ENOG502RZH6">
    <property type="taxonomic scope" value="Eukaryota"/>
</dbReference>
<dbReference type="AlphaFoldDB" id="A0A024TGA8"/>
<accession>A0A024TGA8</accession>
<dbReference type="EMBL" id="KI913995">
    <property type="protein sequence ID" value="ETV93078.1"/>
    <property type="molecule type" value="Genomic_DNA"/>
</dbReference>
<gene>
    <name evidence="2" type="ORF">H310_12877</name>
</gene>
<name>A0A024TGA8_9STRA</name>
<dbReference type="PANTHER" id="PTHR38130:SF1">
    <property type="entry name" value="EF-HAND DOMAIN-CONTAINING PROTEIN"/>
    <property type="match status" value="1"/>
</dbReference>
<feature type="compositionally biased region" description="Basic and acidic residues" evidence="1">
    <location>
        <begin position="333"/>
        <end position="342"/>
    </location>
</feature>
<feature type="region of interest" description="Disordered" evidence="1">
    <location>
        <begin position="310"/>
        <end position="342"/>
    </location>
</feature>
<feature type="compositionally biased region" description="Basic and acidic residues" evidence="1">
    <location>
        <begin position="15"/>
        <end position="34"/>
    </location>
</feature>
<reference evidence="2" key="1">
    <citation type="submission" date="2013-12" db="EMBL/GenBank/DDBJ databases">
        <title>The Genome Sequence of Aphanomyces invadans NJM9701.</title>
        <authorList>
            <consortium name="The Broad Institute Genomics Platform"/>
            <person name="Russ C."/>
            <person name="Tyler B."/>
            <person name="van West P."/>
            <person name="Dieguez-Uribeondo J."/>
            <person name="Young S.K."/>
            <person name="Zeng Q."/>
            <person name="Gargeya S."/>
            <person name="Fitzgerald M."/>
            <person name="Abouelleil A."/>
            <person name="Alvarado L."/>
            <person name="Chapman S.B."/>
            <person name="Gainer-Dewar J."/>
            <person name="Goldberg J."/>
            <person name="Griggs A."/>
            <person name="Gujja S."/>
            <person name="Hansen M."/>
            <person name="Howarth C."/>
            <person name="Imamovic A."/>
            <person name="Ireland A."/>
            <person name="Larimer J."/>
            <person name="McCowan C."/>
            <person name="Murphy C."/>
            <person name="Pearson M."/>
            <person name="Poon T.W."/>
            <person name="Priest M."/>
            <person name="Roberts A."/>
            <person name="Saif S."/>
            <person name="Shea T."/>
            <person name="Sykes S."/>
            <person name="Wortman J."/>
            <person name="Nusbaum C."/>
            <person name="Birren B."/>
        </authorList>
    </citation>
    <scope>NUCLEOTIDE SEQUENCE [LARGE SCALE GENOMIC DNA]</scope>
    <source>
        <strain evidence="2">NJM9701</strain>
    </source>
</reference>
<protein>
    <submittedName>
        <fullName evidence="2">Uncharacterized protein</fullName>
    </submittedName>
</protein>
<evidence type="ECO:0000313" key="2">
    <source>
        <dbReference type="EMBL" id="ETV93078.1"/>
    </source>
</evidence>
<dbReference type="PANTHER" id="PTHR38130">
    <property type="entry name" value="EF-HAND DOMAIN-CONTAINING PROTEIN"/>
    <property type="match status" value="1"/>
</dbReference>
<proteinExistence type="predicted"/>
<evidence type="ECO:0000256" key="1">
    <source>
        <dbReference type="SAM" id="MobiDB-lite"/>
    </source>
</evidence>
<sequence length="342" mass="38170">MHEAVLVLPQAADGVGRREHEQASPSRHVEQGHEPPVHAAAHCRVLAVPHWFYHRPRRKSPHSIVFIRRFAARIPTQSHVRRRYKLPHCDPAPLIHPKFLRDSFQTADIEGTRAAPRYTHPPRDCMNLSDIAGATASWRPRGVKTSKQKDSMQVADIIHAGFQSQRVTDALRPVHVVNGFRSADDPRSFPKAPYKSTNHPFYPLETHDIQGANPTDSLKGVVGNIPHVKRRHFRSTNNVQDIRGAQANTVHHSIVSNRQVDPIFPAYTDLDGDALETGLPIPKNIQFPDVAPRVSQRKSNNVSTIQLGMKVSKDRQKPPPTAPGAKQVAARQADIDAVRGLK</sequence>
<dbReference type="GeneID" id="20089927"/>
<dbReference type="RefSeq" id="XP_008878345.1">
    <property type="nucleotide sequence ID" value="XM_008880123.1"/>
</dbReference>
<dbReference type="VEuPathDB" id="FungiDB:H310_12877"/>
<dbReference type="OrthoDB" id="10248735at2759"/>
<organism evidence="2">
    <name type="scientific">Aphanomyces invadans</name>
    <dbReference type="NCBI Taxonomy" id="157072"/>
    <lineage>
        <taxon>Eukaryota</taxon>
        <taxon>Sar</taxon>
        <taxon>Stramenopiles</taxon>
        <taxon>Oomycota</taxon>
        <taxon>Saprolegniomycetes</taxon>
        <taxon>Saprolegniales</taxon>
        <taxon>Verrucalvaceae</taxon>
        <taxon>Aphanomyces</taxon>
    </lineage>
</organism>
<feature type="region of interest" description="Disordered" evidence="1">
    <location>
        <begin position="1"/>
        <end position="34"/>
    </location>
</feature>